<proteinExistence type="predicted"/>
<dbReference type="Gene3D" id="3.30.360.10">
    <property type="entry name" value="Dihydrodipicolinate Reductase, domain 2"/>
    <property type="match status" value="1"/>
</dbReference>
<dbReference type="SUPFAM" id="SSF51735">
    <property type="entry name" value="NAD(P)-binding Rossmann-fold domains"/>
    <property type="match status" value="1"/>
</dbReference>
<dbReference type="EMBL" id="MLJW01000087">
    <property type="protein sequence ID" value="OIR01169.1"/>
    <property type="molecule type" value="Genomic_DNA"/>
</dbReference>
<accession>A0A1J5RYF9</accession>
<organism evidence="3">
    <name type="scientific">mine drainage metagenome</name>
    <dbReference type="NCBI Taxonomy" id="410659"/>
    <lineage>
        <taxon>unclassified sequences</taxon>
        <taxon>metagenomes</taxon>
        <taxon>ecological metagenomes</taxon>
    </lineage>
</organism>
<feature type="domain" description="Gfo/Idh/MocA-like oxidoreductase N-terminal" evidence="1">
    <location>
        <begin position="4"/>
        <end position="119"/>
    </location>
</feature>
<comment type="caution">
    <text evidence="3">The sequence shown here is derived from an EMBL/GenBank/DDBJ whole genome shotgun (WGS) entry which is preliminary data.</text>
</comment>
<feature type="domain" description="Gfo/Idh/MocA-like oxidoreductase C-terminal" evidence="2">
    <location>
        <begin position="133"/>
        <end position="334"/>
    </location>
</feature>
<dbReference type="EC" id="1.1.99.28" evidence="3"/>
<gene>
    <name evidence="3" type="primary">gfo_7</name>
    <name evidence="3" type="ORF">GALL_168030</name>
</gene>
<name>A0A1J5RYF9_9ZZZZ</name>
<evidence type="ECO:0000313" key="3">
    <source>
        <dbReference type="EMBL" id="OIR01169.1"/>
    </source>
</evidence>
<dbReference type="InterPro" id="IPR036291">
    <property type="entry name" value="NAD(P)-bd_dom_sf"/>
</dbReference>
<dbReference type="InterPro" id="IPR000683">
    <property type="entry name" value="Gfo/Idh/MocA-like_OxRdtase_N"/>
</dbReference>
<dbReference type="Gene3D" id="3.40.50.720">
    <property type="entry name" value="NAD(P)-binding Rossmann-like Domain"/>
    <property type="match status" value="1"/>
</dbReference>
<evidence type="ECO:0000259" key="1">
    <source>
        <dbReference type="Pfam" id="PF01408"/>
    </source>
</evidence>
<dbReference type="InterPro" id="IPR052515">
    <property type="entry name" value="Gfo/Idh/MocA_Oxidoreductase"/>
</dbReference>
<dbReference type="AlphaFoldDB" id="A0A1J5RYF9"/>
<reference evidence="3" key="1">
    <citation type="submission" date="2016-10" db="EMBL/GenBank/DDBJ databases">
        <title>Sequence of Gallionella enrichment culture.</title>
        <authorList>
            <person name="Poehlein A."/>
            <person name="Muehling M."/>
            <person name="Daniel R."/>
        </authorList>
    </citation>
    <scope>NUCLEOTIDE SEQUENCE</scope>
</reference>
<dbReference type="PANTHER" id="PTHR43249:SF1">
    <property type="entry name" value="D-GLUCOSIDE 3-DEHYDROGENASE"/>
    <property type="match status" value="1"/>
</dbReference>
<dbReference type="PANTHER" id="PTHR43249">
    <property type="entry name" value="UDP-N-ACETYL-2-AMINO-2-DEOXY-D-GLUCURONATE OXIDASE"/>
    <property type="match status" value="1"/>
</dbReference>
<dbReference type="SUPFAM" id="SSF55347">
    <property type="entry name" value="Glyceraldehyde-3-phosphate dehydrogenase-like, C-terminal domain"/>
    <property type="match status" value="1"/>
</dbReference>
<dbReference type="GO" id="GO:0000166">
    <property type="term" value="F:nucleotide binding"/>
    <property type="evidence" value="ECO:0007669"/>
    <property type="project" value="InterPro"/>
</dbReference>
<dbReference type="Pfam" id="PF01408">
    <property type="entry name" value="GFO_IDH_MocA"/>
    <property type="match status" value="1"/>
</dbReference>
<keyword evidence="3" id="KW-0560">Oxidoreductase</keyword>
<sequence length="334" mass="37705">MKKIKFAIVGCGRIAQRHAEQINAFGELVAVCDIVFPKAVSFADEFKVAAYKSIDDLLENETDVDVISICTPNGLHAQQSIKCLQSGFHVLVEKPMALSVDDCKAMMAAAEKAKKNLFVVKQNRFNPPVVAVKDSIEKNILGKIFSVQLNCFWNRNKNYYQDEWRGTKDLDGGTLFTQFSHFIDLLFWFFGDVETVCALTENFNHQDLIEFEDTGVVVLKFKNGIIGTMNYTVNSFKNNMEGSLTIFAEKGTVKIGGQYLNELEYQNIENFSFENLPKGNLANDYGNYVGSMSNHDKEYQNLIETVQSGKLNYSNTFDGMKTVEIIQKIYQSAK</sequence>
<dbReference type="Pfam" id="PF02894">
    <property type="entry name" value="GFO_IDH_MocA_C"/>
    <property type="match status" value="1"/>
</dbReference>
<dbReference type="GO" id="GO:0047061">
    <property type="term" value="F:glucose-fructose oxidoreductase activity"/>
    <property type="evidence" value="ECO:0007669"/>
    <property type="project" value="UniProtKB-EC"/>
</dbReference>
<evidence type="ECO:0000259" key="2">
    <source>
        <dbReference type="Pfam" id="PF02894"/>
    </source>
</evidence>
<dbReference type="InterPro" id="IPR004104">
    <property type="entry name" value="Gfo/Idh/MocA-like_OxRdtase_C"/>
</dbReference>
<protein>
    <submittedName>
        <fullName evidence="3">Glucose--fructose oxidoreductase</fullName>
        <ecNumber evidence="3">1.1.99.28</ecNumber>
    </submittedName>
</protein>